<feature type="compositionally biased region" description="Polar residues" evidence="2">
    <location>
        <begin position="409"/>
        <end position="423"/>
    </location>
</feature>
<feature type="compositionally biased region" description="Acidic residues" evidence="2">
    <location>
        <begin position="726"/>
        <end position="743"/>
    </location>
</feature>
<comment type="caution">
    <text evidence="3">The sequence shown here is derived from an EMBL/GenBank/DDBJ whole genome shotgun (WGS) entry which is preliminary data.</text>
</comment>
<feature type="compositionally biased region" description="Low complexity" evidence="2">
    <location>
        <begin position="511"/>
        <end position="522"/>
    </location>
</feature>
<organism evidence="3 4">
    <name type="scientific">Tilletia indica</name>
    <dbReference type="NCBI Taxonomy" id="43049"/>
    <lineage>
        <taxon>Eukaryota</taxon>
        <taxon>Fungi</taxon>
        <taxon>Dikarya</taxon>
        <taxon>Basidiomycota</taxon>
        <taxon>Ustilaginomycotina</taxon>
        <taxon>Exobasidiomycetes</taxon>
        <taxon>Tilletiales</taxon>
        <taxon>Tilletiaceae</taxon>
        <taxon>Tilletia</taxon>
    </lineage>
</organism>
<protein>
    <submittedName>
        <fullName evidence="3">Uncharacterized protein</fullName>
    </submittedName>
</protein>
<reference evidence="3" key="2">
    <citation type="journal article" date="2019" name="IMA Fungus">
        <title>Genome sequencing and comparison of five Tilletia species to identify candidate genes for the detection of regulated species infecting wheat.</title>
        <authorList>
            <person name="Nguyen H.D.T."/>
            <person name="Sultana T."/>
            <person name="Kesanakurti P."/>
            <person name="Hambleton S."/>
        </authorList>
    </citation>
    <scope>NUCLEOTIDE SEQUENCE</scope>
    <source>
        <strain evidence="3">DAOMC 236416</strain>
    </source>
</reference>
<feature type="compositionally biased region" description="Low complexity" evidence="2">
    <location>
        <begin position="380"/>
        <end position="403"/>
    </location>
</feature>
<feature type="region of interest" description="Disordered" evidence="2">
    <location>
        <begin position="1"/>
        <end position="224"/>
    </location>
</feature>
<gene>
    <name evidence="3" type="ORF">A4X13_0g4029</name>
</gene>
<feature type="region of interest" description="Disordered" evidence="2">
    <location>
        <begin position="606"/>
        <end position="629"/>
    </location>
</feature>
<evidence type="ECO:0000313" key="4">
    <source>
        <dbReference type="Proteomes" id="UP000077521"/>
    </source>
</evidence>
<feature type="compositionally biased region" description="Basic and acidic residues" evidence="2">
    <location>
        <begin position="923"/>
        <end position="938"/>
    </location>
</feature>
<feature type="compositionally biased region" description="Polar residues" evidence="2">
    <location>
        <begin position="191"/>
        <end position="205"/>
    </location>
</feature>
<feature type="compositionally biased region" description="Basic residues" evidence="2">
    <location>
        <begin position="792"/>
        <end position="801"/>
    </location>
</feature>
<feature type="compositionally biased region" description="Basic and acidic residues" evidence="2">
    <location>
        <begin position="754"/>
        <end position="764"/>
    </location>
</feature>
<feature type="compositionally biased region" description="Acidic residues" evidence="2">
    <location>
        <begin position="160"/>
        <end position="170"/>
    </location>
</feature>
<sequence length="1163" mass="121637">MTRARSASTSSSSSASRARLSFQPATAEDELLSVSSSIRETPSRSSAASIYAPTPLRTAALSKHRNSIPSTKLALPRPSLLTTSTSTRTQLEDEDEAQWDEEEAEDNDNDSAPIASRTRRRNSKMNPSSTNRRSLLAPPSSSSVRRPSSALGKRRAERRDDDDDNFEQDQEAATSEFGVRSTRTGIPPPSSINTDPSHPSTTTGSRLARPTPASPTKAGSLLNSLRAASPLKSVAARQLGSYLTNSNSGSSTGGAKSRVRTSLGSLGAFQSAVARKSGLRPPSGLDGQAASLHPDTSTSSSLGGGGAGSLPRPRKLSRPSTASEVQYARATVGPAAGSGISSGLPKPRMGSSSLGPAAGHKRQGSQLGAPPDSFSKMVGSALHQPQPQPQPQASAQSSTSSKALPPPSTSTFKFAVPSSSSSRPGLPTPSGRIAPPTGSTPLRAGPVHPAVASLRPPTTSSHSGLPPAPLQGKLSKMLLPTPDARERGKKRLSGMSLGSSTSMSAILAASGSASTSMSNSTAVEEDKENVRVGKGKGVGGKEEDGDGGRAMSPTMKDLHILNQLQNIVKQSGLSLEHIRGLLAKGSEEEGPDRAILGVAQKGMAGRGLAQGGRGSMPASSSSRSLLAPPAPIQSTPAVLRSQLPGSKLSVASAGGGAMSPSSDVSMALGMGAGAIGEETIDLVNLSLSPPGSIGSPLNGPDDSLMASLGTAGGVEFGGGKKGMKEEQEEEAEMEGEEESDLEVESPLMAIVALRPDHSVRDSSSPRRTSGPDSTREVKLVAGPLPEPSNRSLRARGGRRRSSTNQLGREVDPDLKRELDSVNMLGILSSPVPSLVGSSEREVVEQLLGKKSSTDSEGTARGGGSVTVVGDGGAAEVVRLRAELEQARAQAARQRDLHELKLAEYEDALTSARDGDAAGASLKVKGEESDSDKTDEEDKVRQLQARIEAMQLEQTRARKLYESELAGLEEACRTATERASIAEAERAREAEQAAERARLDEEARHALGEEAERAMVALVEEREQAKEAEARLKLELEELSAERAVADEEREAAEEEVRRELEAESARAVEREKMVRRELEAQEGVVVEALGTRRRVLGECAARAWGDLADLGRNELLLLDGKADMCHFLLAQLELWDGLVSSCYPPGTLSGARESAAIHGTPAL</sequence>
<feature type="compositionally biased region" description="Low complexity" evidence="2">
    <location>
        <begin position="33"/>
        <end position="46"/>
    </location>
</feature>
<proteinExistence type="predicted"/>
<feature type="compositionally biased region" description="Low complexity" evidence="2">
    <location>
        <begin position="132"/>
        <end position="151"/>
    </location>
</feature>
<feature type="region of interest" description="Disordered" evidence="2">
    <location>
        <begin position="713"/>
        <end position="814"/>
    </location>
</feature>
<feature type="compositionally biased region" description="Acidic residues" evidence="2">
    <location>
        <begin position="92"/>
        <end position="109"/>
    </location>
</feature>
<accession>A0A177TY16</accession>
<feature type="compositionally biased region" description="Low complexity" evidence="2">
    <location>
        <begin position="75"/>
        <end position="89"/>
    </location>
</feature>
<feature type="region of interest" description="Disordered" evidence="2">
    <location>
        <begin position="274"/>
        <end position="498"/>
    </location>
</feature>
<feature type="region of interest" description="Disordered" evidence="2">
    <location>
        <begin position="511"/>
        <end position="553"/>
    </location>
</feature>
<dbReference type="Proteomes" id="UP000077521">
    <property type="component" value="Unassembled WGS sequence"/>
</dbReference>
<evidence type="ECO:0000256" key="2">
    <source>
        <dbReference type="SAM" id="MobiDB-lite"/>
    </source>
</evidence>
<feature type="compositionally biased region" description="Gly residues" evidence="2">
    <location>
        <begin position="859"/>
        <end position="868"/>
    </location>
</feature>
<feature type="coiled-coil region" evidence="1">
    <location>
        <begin position="873"/>
        <end position="907"/>
    </location>
</feature>
<dbReference type="AlphaFoldDB" id="A0A177TY16"/>
<feature type="compositionally biased region" description="Low complexity" evidence="2">
    <location>
        <begin position="1"/>
        <end position="19"/>
    </location>
</feature>
<feature type="compositionally biased region" description="Low complexity" evidence="2">
    <location>
        <begin position="615"/>
        <end position="627"/>
    </location>
</feature>
<evidence type="ECO:0000313" key="3">
    <source>
        <dbReference type="EMBL" id="KAE8251351.1"/>
    </source>
</evidence>
<feature type="region of interest" description="Disordered" evidence="2">
    <location>
        <begin position="908"/>
        <end position="938"/>
    </location>
</feature>
<reference evidence="3" key="1">
    <citation type="submission" date="2016-04" db="EMBL/GenBank/DDBJ databases">
        <authorList>
            <person name="Nguyen H.D."/>
            <person name="Samba Siva P."/>
            <person name="Cullis J."/>
            <person name="Levesque C.A."/>
            <person name="Hambleton S."/>
        </authorList>
    </citation>
    <scope>NUCLEOTIDE SEQUENCE</scope>
    <source>
        <strain evidence="3">DAOMC 236416</strain>
    </source>
</reference>
<name>A0A177TY16_9BASI</name>
<evidence type="ECO:0000256" key="1">
    <source>
        <dbReference type="SAM" id="Coils"/>
    </source>
</evidence>
<keyword evidence="1" id="KW-0175">Coiled coil</keyword>
<keyword evidence="4" id="KW-1185">Reference proteome</keyword>
<feature type="region of interest" description="Disordered" evidence="2">
    <location>
        <begin position="845"/>
        <end position="868"/>
    </location>
</feature>
<dbReference type="EMBL" id="LWDF02000251">
    <property type="protein sequence ID" value="KAE8251351.1"/>
    <property type="molecule type" value="Genomic_DNA"/>
</dbReference>